<dbReference type="AlphaFoldDB" id="A0A2Z6RUX8"/>
<gene>
    <name evidence="1" type="ORF">RclHR1_02610025</name>
</gene>
<evidence type="ECO:0000313" key="2">
    <source>
        <dbReference type="Proteomes" id="UP000247702"/>
    </source>
</evidence>
<organism evidence="1 2">
    <name type="scientific">Rhizophagus clarus</name>
    <dbReference type="NCBI Taxonomy" id="94130"/>
    <lineage>
        <taxon>Eukaryota</taxon>
        <taxon>Fungi</taxon>
        <taxon>Fungi incertae sedis</taxon>
        <taxon>Mucoromycota</taxon>
        <taxon>Glomeromycotina</taxon>
        <taxon>Glomeromycetes</taxon>
        <taxon>Glomerales</taxon>
        <taxon>Glomeraceae</taxon>
        <taxon>Rhizophagus</taxon>
    </lineage>
</organism>
<proteinExistence type="predicted"/>
<sequence>MEMRNYWEENVKNYLLWKRVLYPSFKPFYYFHLLADRTQCIHLHSNKELPCYLQSNDAPLILKLCETPDVDERFIIFYEFLLHCILGNSRIPSR</sequence>
<accession>A0A2Z6RUX8</accession>
<comment type="caution">
    <text evidence="1">The sequence shown here is derived from an EMBL/GenBank/DDBJ whole genome shotgun (WGS) entry which is preliminary data.</text>
</comment>
<evidence type="ECO:0000313" key="1">
    <source>
        <dbReference type="EMBL" id="GBB95788.1"/>
    </source>
</evidence>
<keyword evidence="2" id="KW-1185">Reference proteome</keyword>
<name>A0A2Z6RUX8_9GLOM</name>
<reference evidence="1 2" key="1">
    <citation type="submission" date="2017-11" db="EMBL/GenBank/DDBJ databases">
        <title>The genome of Rhizophagus clarus HR1 reveals common genetic basis of auxotrophy among arbuscular mycorrhizal fungi.</title>
        <authorList>
            <person name="Kobayashi Y."/>
        </authorList>
    </citation>
    <scope>NUCLEOTIDE SEQUENCE [LARGE SCALE GENOMIC DNA]</scope>
    <source>
        <strain evidence="1 2">HR1</strain>
    </source>
</reference>
<protein>
    <submittedName>
        <fullName evidence="1">Uncharacterized protein</fullName>
    </submittedName>
</protein>
<dbReference type="EMBL" id="BEXD01001791">
    <property type="protein sequence ID" value="GBB95788.1"/>
    <property type="molecule type" value="Genomic_DNA"/>
</dbReference>
<dbReference type="Proteomes" id="UP000247702">
    <property type="component" value="Unassembled WGS sequence"/>
</dbReference>